<protein>
    <recommendedName>
        <fullName evidence="2">UDENN domain-containing protein</fullName>
    </recommendedName>
</protein>
<dbReference type="InterPro" id="IPR001194">
    <property type="entry name" value="cDENN_dom"/>
</dbReference>
<dbReference type="CDD" id="cd00029">
    <property type="entry name" value="C1"/>
    <property type="match status" value="1"/>
</dbReference>
<dbReference type="SMART" id="SM00800">
    <property type="entry name" value="uDENN"/>
    <property type="match status" value="1"/>
</dbReference>
<feature type="domain" description="UDENN" evidence="2">
    <location>
        <begin position="80"/>
        <end position="599"/>
    </location>
</feature>
<feature type="region of interest" description="Disordered" evidence="1">
    <location>
        <begin position="63"/>
        <end position="82"/>
    </location>
</feature>
<dbReference type="EMBL" id="JAFCIX010000152">
    <property type="protein sequence ID" value="KAH6597209.1"/>
    <property type="molecule type" value="Genomic_DNA"/>
</dbReference>
<feature type="region of interest" description="Disordered" evidence="1">
    <location>
        <begin position="734"/>
        <end position="774"/>
    </location>
</feature>
<dbReference type="Pfam" id="PF03456">
    <property type="entry name" value="uDENN"/>
    <property type="match status" value="1"/>
</dbReference>
<keyword evidence="4" id="KW-1185">Reference proteome</keyword>
<feature type="region of interest" description="Disordered" evidence="1">
    <location>
        <begin position="898"/>
        <end position="918"/>
    </location>
</feature>
<dbReference type="InterPro" id="IPR043153">
    <property type="entry name" value="DENN_C"/>
</dbReference>
<feature type="region of interest" description="Disordered" evidence="1">
    <location>
        <begin position="1182"/>
        <end position="1206"/>
    </location>
</feature>
<feature type="region of interest" description="Disordered" evidence="1">
    <location>
        <begin position="787"/>
        <end position="819"/>
    </location>
</feature>
<organism evidence="3 4">
    <name type="scientific">Batrachochytrium salamandrivorans</name>
    <dbReference type="NCBI Taxonomy" id="1357716"/>
    <lineage>
        <taxon>Eukaryota</taxon>
        <taxon>Fungi</taxon>
        <taxon>Fungi incertae sedis</taxon>
        <taxon>Chytridiomycota</taxon>
        <taxon>Chytridiomycota incertae sedis</taxon>
        <taxon>Chytridiomycetes</taxon>
        <taxon>Rhizophydiales</taxon>
        <taxon>Rhizophydiales incertae sedis</taxon>
        <taxon>Batrachochytrium</taxon>
    </lineage>
</organism>
<dbReference type="Proteomes" id="UP001648503">
    <property type="component" value="Unassembled WGS sequence"/>
</dbReference>
<comment type="caution">
    <text evidence="3">The sequence shown here is derived from an EMBL/GenBank/DDBJ whole genome shotgun (WGS) entry which is preliminary data.</text>
</comment>
<dbReference type="Pfam" id="PF03455">
    <property type="entry name" value="dDENN"/>
    <property type="match status" value="1"/>
</dbReference>
<feature type="compositionally biased region" description="Polar residues" evidence="1">
    <location>
        <begin position="1182"/>
        <end position="1191"/>
    </location>
</feature>
<evidence type="ECO:0000313" key="4">
    <source>
        <dbReference type="Proteomes" id="UP001648503"/>
    </source>
</evidence>
<dbReference type="PANTHER" id="PTHR12296:SF21">
    <property type="entry name" value="DENN DOMAIN-CONTAINING PROTEIN 3"/>
    <property type="match status" value="1"/>
</dbReference>
<feature type="region of interest" description="Disordered" evidence="1">
    <location>
        <begin position="1019"/>
        <end position="1082"/>
    </location>
</feature>
<dbReference type="InterPro" id="IPR051696">
    <property type="entry name" value="DENN_Domain_GEFs"/>
</dbReference>
<reference evidence="3 4" key="1">
    <citation type="submission" date="2021-02" db="EMBL/GenBank/DDBJ databases">
        <title>Variation within the Batrachochytrium salamandrivorans European outbreak.</title>
        <authorList>
            <person name="Kelly M."/>
            <person name="Pasmans F."/>
            <person name="Shea T.P."/>
            <person name="Munoz J.F."/>
            <person name="Carranza S."/>
            <person name="Cuomo C.A."/>
            <person name="Martel A."/>
        </authorList>
    </citation>
    <scope>NUCLEOTIDE SEQUENCE [LARGE SCALE GENOMIC DNA]</scope>
    <source>
        <strain evidence="3 4">AMFP18/2</strain>
    </source>
</reference>
<sequence>MDGYPVDSGHRKNPGRFVDYFFQAGLGNVTDLLDRRLPVKCDTDGSQVDLSVIEVLSSSREMAGNGRPSRCDTNKTLEPNGIDGKQVHPLKYHFQAETMQRYPKQDWSDTEKFPAYVPMFCFPNDLTIVYNETQRPQDTFHTFVITEENGEKCYGTCIIIYEKPAIELRTQLEELISIWRNNNLAESDMEYVEHVQSQLAFHKEKLLKLHNASDDGVSSEERHELAALEEEKVAIYEELLTPLKQTILANMDHVYVPRCLGLLSHWPWYSLFKDWLCELVRMIRDPNGSKAYAPLERCIVNIIHEIPLPPPGKLEIVVNIGDLQLHCARPPVNTISVPKNFSLYPIFCALSINNLILVFELVLTERKIIFLSSHYSMLNLASETFCHLLFPLSWHHILIPVLPSRLISYLQAPMPYIVGVHRKYFGKSVEDEWRPPDASVIDLDNNNIDLSHPVVGLPSRERRKLISRLEKSTSSFPAQSNLRYTPEIPSSEIFPRKIPLSMQYAYPNNQQVVLTADSQIGSRRIQDIPKSMYTKYSNEFLQAKCNPPQRSNTSPIRNRAGLLYSQTQSQLLHNQSIAIGASQSFSNLTSNPSIPHHSYGVSSSFNVLSGDNTSPPAVDGWQKGSPPRISISNVVGRFSRNANERESVGASDLSRSSNGSISAFKQSVYSSAPHSTDLHSVEDGETTQSLENSSECIPYTASVALQPPPQPQSQPLLISIPSDSQHLGRVALPISSSTTSSQPTSGITDGSDSRSFPWWSSNRGEQKRMSSDENKLSGLESLFGGFSSMSSSSSRTRLRPASAGPEILRPPSSSVDSDFSLKTPMGSRGYVLGASSVSPKKNLLARFWSGHSSTLEAPESTSVYTDGCTNATSPSLAVPTPTPRVTLYSNNISSSRSLPLNLKSDTDSPIDSPLSLHADSLDESPIHQRCAFPQPSNMNAHSPAGVMFKDGHIFHELIPVVSAPQIPSILPALDRIADIEASDTGSDAASGATSQLDGDQSSNGAQKSEIVDEFADRFGQNSQSSEDYTQSEMSTDIRTPSGRFGIGTRRVGGGSISGSGIGHSTSFGNSDPYDRRQSGVGSTTLLSRRETVRSSEVPVCRTCRKDLNLKLQKILMCETCHIQIHSGCFYSTDSHPCSVVFREEKVRGSFFKVFTSLLKTYRNHLGSIYKPETVTSRTRMSINMPNRSTNGRAGAVGSDGTPMETGSEDWFRKQEFLSDFDSETRVLMAQVIETQAFAQFVLDRVERPESDYEILFFDESIKAKLNRSKLKFTKATTPFLRDTAYQITSSFQTLAPNIDDVPPDYRPLEDDLFKWNEQMLVAPRPIEPLLSDLDSRMMQSHTNELVQRARLESSMKRKQDFYKWMKIKMKYFQKIGGGEVVSIGFATDDQRRELLEERLAEVSSVIAEYEQADLSYQTLSQVKHALDVLHSQNKILVRAADEEQLVESSDEDELQLILSRLIRLITIHEDHQSHMEKQQDRQLSVSAGGNPDTDHYKLFLQDPSHVLTDDGAPVTSEMGAMTREAAHVRSISTRVVEWAADIMSATASPQINTGSPKRTVGIASTNSAATTVGALSVTVEAPPVDIVPATSPLTQSVLLRPPTRPPPMIPSASSSKLDLSVLTTSPHANPLPYLPKDPHYGSEHLVAPHLLRHGMTATTQDSFASDT</sequence>
<feature type="compositionally biased region" description="Polar residues" evidence="1">
    <location>
        <begin position="1019"/>
        <end position="1038"/>
    </location>
</feature>
<evidence type="ECO:0000256" key="1">
    <source>
        <dbReference type="SAM" id="MobiDB-lite"/>
    </source>
</evidence>
<feature type="compositionally biased region" description="Polar residues" evidence="1">
    <location>
        <begin position="746"/>
        <end position="763"/>
    </location>
</feature>
<evidence type="ECO:0000313" key="3">
    <source>
        <dbReference type="EMBL" id="KAH6597209.1"/>
    </source>
</evidence>
<dbReference type="InterPro" id="IPR005112">
    <property type="entry name" value="dDENN_dom"/>
</dbReference>
<name>A0ABQ8FI06_9FUNG</name>
<accession>A0ABQ8FI06</accession>
<dbReference type="InterPro" id="IPR005113">
    <property type="entry name" value="uDENN_dom"/>
</dbReference>
<feature type="compositionally biased region" description="Gly residues" evidence="1">
    <location>
        <begin position="1050"/>
        <end position="1061"/>
    </location>
</feature>
<feature type="compositionally biased region" description="Basic and acidic residues" evidence="1">
    <location>
        <begin position="764"/>
        <end position="774"/>
    </location>
</feature>
<feature type="compositionally biased region" description="Low complexity" evidence="1">
    <location>
        <begin position="735"/>
        <end position="745"/>
    </location>
</feature>
<dbReference type="Pfam" id="PF02141">
    <property type="entry name" value="DENN"/>
    <property type="match status" value="1"/>
</dbReference>
<proteinExistence type="predicted"/>
<feature type="region of interest" description="Disordered" evidence="1">
    <location>
        <begin position="984"/>
        <end position="1005"/>
    </location>
</feature>
<feature type="compositionally biased region" description="Polar residues" evidence="1">
    <location>
        <begin position="995"/>
        <end position="1005"/>
    </location>
</feature>
<dbReference type="SMART" id="SM00799">
    <property type="entry name" value="DENN"/>
    <property type="match status" value="1"/>
</dbReference>
<dbReference type="PANTHER" id="PTHR12296">
    <property type="entry name" value="DENN DOMAIN-CONTAINING PROTEIN 4"/>
    <property type="match status" value="1"/>
</dbReference>
<dbReference type="Gene3D" id="3.40.50.11500">
    <property type="match status" value="1"/>
</dbReference>
<dbReference type="Gene3D" id="3.30.450.200">
    <property type="match status" value="1"/>
</dbReference>
<gene>
    <name evidence="3" type="ORF">BASA50_004561</name>
</gene>
<dbReference type="InterPro" id="IPR037516">
    <property type="entry name" value="Tripartite_DENN"/>
</dbReference>
<feature type="compositionally biased region" description="Low complexity" evidence="1">
    <location>
        <begin position="984"/>
        <end position="994"/>
    </location>
</feature>
<evidence type="ECO:0000259" key="2">
    <source>
        <dbReference type="PROSITE" id="PS50211"/>
    </source>
</evidence>
<dbReference type="PROSITE" id="PS50211">
    <property type="entry name" value="DENN"/>
    <property type="match status" value="1"/>
</dbReference>